<accession>A0A8S5RC26</accession>
<reference evidence="1" key="1">
    <citation type="journal article" date="2021" name="Proc. Natl. Acad. Sci. U.S.A.">
        <title>A Catalog of Tens of Thousands of Viruses from Human Metagenomes Reveals Hidden Associations with Chronic Diseases.</title>
        <authorList>
            <person name="Tisza M.J."/>
            <person name="Buck C.B."/>
        </authorList>
    </citation>
    <scope>NUCLEOTIDE SEQUENCE</scope>
    <source>
        <strain evidence="1">CtmTa7</strain>
    </source>
</reference>
<evidence type="ECO:0000313" key="1">
    <source>
        <dbReference type="EMBL" id="DAE28974.1"/>
    </source>
</evidence>
<protein>
    <submittedName>
        <fullName evidence="1">Uncharacterized protein</fullName>
    </submittedName>
</protein>
<sequence>MQYKGVYACGHEGTVRISGGKAADREWKASKAFEHDCPDCQKKAREEEIRVINEESASDSKKLRFPELEGSPKQIAWANTIRLKFYDFCVERGISPDEVIDNETSASWWIDTHTCDEQFVAEYGKEPEQEPCREITYDADDDIFTLKLLDGDKQNEKFMKSLEKIENVNWVSDTGITIQTKKVLKVKRLVYRYCFEIDKNTADRLEIDKSEYDEGLKRAIEDQKILKRIEGGN</sequence>
<dbReference type="EMBL" id="BK059091">
    <property type="protein sequence ID" value="DAE28974.1"/>
    <property type="molecule type" value="Genomic_DNA"/>
</dbReference>
<name>A0A8S5RC26_9VIRU</name>
<proteinExistence type="predicted"/>
<organism evidence="1">
    <name type="scientific">virus sp. ctmTa7</name>
    <dbReference type="NCBI Taxonomy" id="2828255"/>
    <lineage>
        <taxon>Viruses</taxon>
    </lineage>
</organism>